<organism evidence="1">
    <name type="scientific">Populus trichocarpa</name>
    <name type="common">Western balsam poplar</name>
    <name type="synonym">Populus balsamifera subsp. trichocarpa</name>
    <dbReference type="NCBI Taxonomy" id="3694"/>
    <lineage>
        <taxon>Eukaryota</taxon>
        <taxon>Viridiplantae</taxon>
        <taxon>Streptophyta</taxon>
        <taxon>Embryophyta</taxon>
        <taxon>Tracheophyta</taxon>
        <taxon>Spermatophyta</taxon>
        <taxon>Magnoliopsida</taxon>
        <taxon>eudicotyledons</taxon>
        <taxon>Gunneridae</taxon>
        <taxon>Pentapetalae</taxon>
        <taxon>rosids</taxon>
        <taxon>fabids</taxon>
        <taxon>Malpighiales</taxon>
        <taxon>Salicaceae</taxon>
        <taxon>Saliceae</taxon>
        <taxon>Populus</taxon>
    </lineage>
</organism>
<evidence type="ECO:0000313" key="1">
    <source>
        <dbReference type="EMBL" id="ABK93088.1"/>
    </source>
</evidence>
<proteinExistence type="evidence at transcript level"/>
<protein>
    <submittedName>
        <fullName evidence="1">Uncharacterized protein</fullName>
    </submittedName>
</protein>
<dbReference type="EMBL" id="EF144880">
    <property type="protein sequence ID" value="ABK93088.1"/>
    <property type="molecule type" value="mRNA"/>
</dbReference>
<name>A9P9N5_POPTR</name>
<reference evidence="1" key="1">
    <citation type="journal article" date="2008" name="BMC Genomics">
        <title>Analysis of 4,664 high-quality sequence-finished poplar full-length cDNA clones and their utility for the discovery of genes responding to insect feeding.</title>
        <authorList>
            <person name="Ralph S.G."/>
            <person name="Chun H.J."/>
            <person name="Cooper D."/>
            <person name="Kirkpatrick R."/>
            <person name="Kolosova N."/>
            <person name="Gunter L."/>
            <person name="Tuskan G.A."/>
            <person name="Douglas C.J."/>
            <person name="Holt R.A."/>
            <person name="Jones S.J."/>
            <person name="Marra M.A."/>
            <person name="Bohlmann J."/>
        </authorList>
    </citation>
    <scope>NUCLEOTIDE SEQUENCE</scope>
    <source>
        <tissue evidence="1">Phloem and cambium</tissue>
    </source>
</reference>
<accession>A9P9N5</accession>
<sequence length="45" mass="5109">MMGAVEYIEYLINYCFSEPSLYFRSVCPTESSKFILQSVVDSSSS</sequence>
<dbReference type="AlphaFoldDB" id="A9P9N5"/>